<evidence type="ECO:0000313" key="1">
    <source>
        <dbReference type="EMBL" id="AQP47276.1"/>
    </source>
</evidence>
<dbReference type="AlphaFoldDB" id="A0A1Q2CMF0"/>
<reference evidence="2" key="1">
    <citation type="submission" date="2017-02" db="EMBL/GenBank/DDBJ databases">
        <title>Tessaracoccus aquaemaris sp. nov., isolated from the intestine of a Korean rockfish, Sebastes schlegelii, in a marine aquaculture pond.</title>
        <authorList>
            <person name="Tak E.J."/>
            <person name="Bae J.-W."/>
        </authorList>
    </citation>
    <scope>NUCLEOTIDE SEQUENCE [LARGE SCALE GENOMIC DNA]</scope>
    <source>
        <strain evidence="2">NSG39</strain>
    </source>
</reference>
<dbReference type="EMBL" id="CP019606">
    <property type="protein sequence ID" value="AQP47276.1"/>
    <property type="molecule type" value="Genomic_DNA"/>
</dbReference>
<dbReference type="STRING" id="1332264.BW730_06935"/>
<name>A0A1Q2CMF0_9ACTN</name>
<accession>A0A1Q2CMF0</accession>
<protein>
    <submittedName>
        <fullName evidence="1">Uncharacterized protein</fullName>
    </submittedName>
</protein>
<dbReference type="Proteomes" id="UP000188145">
    <property type="component" value="Chromosome"/>
</dbReference>
<keyword evidence="2" id="KW-1185">Reference proteome</keyword>
<proteinExistence type="predicted"/>
<dbReference type="KEGG" id="tes:BW730_06935"/>
<sequence>MPGLSTYPRLVQLCGEGDLLEAYMVLRRELARYANGTKYEAAGALSISSPADTVLERLTLTAEHFDYQDQRTIRRWSDRGLRTIAEDLAAIANVRGRLGRELLTLTLANGEDEQLYLRIEQMDFAQLPTEPPKITLWIWADEDSAEEAVVDLREHRSLAAEDGTYRNTLDVIAMPRLKPLLEDKPRRQATDKVLTVAVQGRSAPARTVTWRNEAVLPATAQVEVIVHRTMVMATLTSLRVSMPS</sequence>
<organism evidence="1 2">
    <name type="scientific">Tessaracoccus aquimaris</name>
    <dbReference type="NCBI Taxonomy" id="1332264"/>
    <lineage>
        <taxon>Bacteria</taxon>
        <taxon>Bacillati</taxon>
        <taxon>Actinomycetota</taxon>
        <taxon>Actinomycetes</taxon>
        <taxon>Propionibacteriales</taxon>
        <taxon>Propionibacteriaceae</taxon>
        <taxon>Tessaracoccus</taxon>
    </lineage>
</organism>
<gene>
    <name evidence="1" type="ORF">BW730_06935</name>
</gene>
<evidence type="ECO:0000313" key="2">
    <source>
        <dbReference type="Proteomes" id="UP000188145"/>
    </source>
</evidence>